<evidence type="ECO:0000313" key="1">
    <source>
        <dbReference type="EMBL" id="BBO30971.1"/>
    </source>
</evidence>
<dbReference type="EMBL" id="AP021861">
    <property type="protein sequence ID" value="BBO30971.1"/>
    <property type="molecule type" value="Genomic_DNA"/>
</dbReference>
<keyword evidence="2" id="KW-1185">Reference proteome</keyword>
<gene>
    <name evidence="1" type="ORF">PLANPX_0583</name>
</gene>
<name>A0A5K7X888_9BACT</name>
<sequence>MNISTSNRSGRFQMLAGGLLLLACGMSTGCQIDVAGQTLPSPYHLTDDVQYYAPGPEFKLANEAAALSEARAQEMSEPQAAQKP</sequence>
<proteinExistence type="predicted"/>
<evidence type="ECO:0000313" key="2">
    <source>
        <dbReference type="Proteomes" id="UP000326837"/>
    </source>
</evidence>
<dbReference type="KEGG" id="lpav:PLANPX_0583"/>
<organism evidence="1 2">
    <name type="scientific">Lacipirellula parvula</name>
    <dbReference type="NCBI Taxonomy" id="2650471"/>
    <lineage>
        <taxon>Bacteria</taxon>
        <taxon>Pseudomonadati</taxon>
        <taxon>Planctomycetota</taxon>
        <taxon>Planctomycetia</taxon>
        <taxon>Pirellulales</taxon>
        <taxon>Lacipirellulaceae</taxon>
        <taxon>Lacipirellula</taxon>
    </lineage>
</organism>
<dbReference type="AlphaFoldDB" id="A0A5K7X888"/>
<dbReference type="RefSeq" id="WP_232536283.1">
    <property type="nucleotide sequence ID" value="NZ_AP021861.1"/>
</dbReference>
<reference evidence="2" key="1">
    <citation type="submission" date="2019-10" db="EMBL/GenBank/DDBJ databases">
        <title>Lacipirellula parvula gen. nov., sp. nov., representing a lineage of planctomycetes widespread in freshwater anoxic habitats, and description of the family Lacipirellulaceae.</title>
        <authorList>
            <person name="Dedysh S.N."/>
            <person name="Kulichevskaya I.S."/>
            <person name="Beletsky A.V."/>
            <person name="Rakitin A.L."/>
            <person name="Mardanov A.V."/>
            <person name="Ivanova A.A."/>
            <person name="Saltykova V.X."/>
            <person name="Rijpstra W.I.C."/>
            <person name="Sinninghe Damste J.S."/>
            <person name="Ravin N.V."/>
        </authorList>
    </citation>
    <scope>NUCLEOTIDE SEQUENCE [LARGE SCALE GENOMIC DNA]</scope>
    <source>
        <strain evidence="2">PX69</strain>
    </source>
</reference>
<dbReference type="Proteomes" id="UP000326837">
    <property type="component" value="Chromosome"/>
</dbReference>
<protein>
    <submittedName>
        <fullName evidence="1">Uncharacterized protein</fullName>
    </submittedName>
</protein>
<accession>A0A5K7X888</accession>